<sequence>MEEITYTEAVLQEYKVGMGSFTEKLPDVARSFHAFTESCFEDGKLDQKQKQLIALAISVHAHNEYCIVYHTKGCLDAGGTEDEMIEAIGVAAALGGGSAMSQGVTVWQDSLKDFKGTVQ</sequence>
<dbReference type="PANTHER" id="PTHR33930:SF2">
    <property type="entry name" value="BLR3452 PROTEIN"/>
    <property type="match status" value="1"/>
</dbReference>
<keyword evidence="3" id="KW-1185">Reference proteome</keyword>
<dbReference type="PANTHER" id="PTHR33930">
    <property type="entry name" value="ALKYL HYDROPEROXIDE REDUCTASE AHPD"/>
    <property type="match status" value="1"/>
</dbReference>
<dbReference type="InterPro" id="IPR004675">
    <property type="entry name" value="AhpD_core"/>
</dbReference>
<name>A0A5J6SR64_9BACI</name>
<dbReference type="KEGG" id="psyo:PB01_17570"/>
<dbReference type="Proteomes" id="UP000325517">
    <property type="component" value="Chromosome"/>
</dbReference>
<dbReference type="NCBIfam" id="TIGR00778">
    <property type="entry name" value="ahpD_dom"/>
    <property type="match status" value="1"/>
</dbReference>
<accession>A0A5J6SR64</accession>
<organism evidence="2 3">
    <name type="scientific">Psychrobacillus glaciei</name>
    <dbReference type="NCBI Taxonomy" id="2283160"/>
    <lineage>
        <taxon>Bacteria</taxon>
        <taxon>Bacillati</taxon>
        <taxon>Bacillota</taxon>
        <taxon>Bacilli</taxon>
        <taxon>Bacillales</taxon>
        <taxon>Bacillaceae</taxon>
        <taxon>Psychrobacillus</taxon>
    </lineage>
</organism>
<evidence type="ECO:0000313" key="3">
    <source>
        <dbReference type="Proteomes" id="UP000325517"/>
    </source>
</evidence>
<evidence type="ECO:0000259" key="1">
    <source>
        <dbReference type="Pfam" id="PF02627"/>
    </source>
</evidence>
<dbReference type="SUPFAM" id="SSF69118">
    <property type="entry name" value="AhpD-like"/>
    <property type="match status" value="1"/>
</dbReference>
<dbReference type="Gene3D" id="1.20.1290.10">
    <property type="entry name" value="AhpD-like"/>
    <property type="match status" value="1"/>
</dbReference>
<gene>
    <name evidence="2" type="ORF">PB01_17570</name>
</gene>
<dbReference type="RefSeq" id="WP_151701346.1">
    <property type="nucleotide sequence ID" value="NZ_CP031223.1"/>
</dbReference>
<dbReference type="GO" id="GO:0051920">
    <property type="term" value="F:peroxiredoxin activity"/>
    <property type="evidence" value="ECO:0007669"/>
    <property type="project" value="InterPro"/>
</dbReference>
<dbReference type="InterPro" id="IPR029032">
    <property type="entry name" value="AhpD-like"/>
</dbReference>
<evidence type="ECO:0000313" key="2">
    <source>
        <dbReference type="EMBL" id="QFG00466.1"/>
    </source>
</evidence>
<protein>
    <submittedName>
        <fullName evidence="2">Carboxymuconolactone decarboxylase family protein</fullName>
    </submittedName>
</protein>
<dbReference type="OrthoDB" id="1683318at2"/>
<dbReference type="EMBL" id="CP031223">
    <property type="protein sequence ID" value="QFG00466.1"/>
    <property type="molecule type" value="Genomic_DNA"/>
</dbReference>
<dbReference type="Pfam" id="PF02627">
    <property type="entry name" value="CMD"/>
    <property type="match status" value="1"/>
</dbReference>
<feature type="domain" description="Carboxymuconolactone decarboxylase-like" evidence="1">
    <location>
        <begin position="26"/>
        <end position="108"/>
    </location>
</feature>
<dbReference type="AlphaFoldDB" id="A0A5J6SR64"/>
<dbReference type="InterPro" id="IPR003779">
    <property type="entry name" value="CMD-like"/>
</dbReference>
<proteinExistence type="predicted"/>
<reference evidence="2 3" key="1">
    <citation type="submission" date="2018-07" db="EMBL/GenBank/DDBJ databases">
        <title>Complete genome sequence of Psychrobacillus sp. PB01, isolated from iceberg, and comparative genome analysis of Psychrobacillus strains.</title>
        <authorList>
            <person name="Lee P.C."/>
        </authorList>
    </citation>
    <scope>NUCLEOTIDE SEQUENCE [LARGE SCALE GENOMIC DNA]</scope>
    <source>
        <strain evidence="2 3">PB01</strain>
    </source>
</reference>